<proteinExistence type="predicted"/>
<sequence>MQLIKENEYFNQIKKTYESIVNECKIFFEQHYQNIIYCINNSNEINSMNFIVCSFSKIKILLVHNLNEYFEKERLQFENTSGILKDILMLQKTAMNKTLIENMKINWTKKINELNENASKAKNI</sequence>
<name>A0ABQ7I1Q7_9MICR</name>
<protein>
    <submittedName>
        <fullName evidence="1">Uncharacterized protein</fullName>
    </submittedName>
</protein>
<dbReference type="Proteomes" id="UP001516464">
    <property type="component" value="Unassembled WGS sequence"/>
</dbReference>
<dbReference type="EMBL" id="SBIQ01000017">
    <property type="protein sequence ID" value="KAF7684352.1"/>
    <property type="molecule type" value="Genomic_DNA"/>
</dbReference>
<keyword evidence="2" id="KW-1185">Reference proteome</keyword>
<accession>A0ABQ7I1Q7</accession>
<evidence type="ECO:0000313" key="2">
    <source>
        <dbReference type="Proteomes" id="UP001516464"/>
    </source>
</evidence>
<gene>
    <name evidence="1" type="ORF">TCON_0445</name>
</gene>
<comment type="caution">
    <text evidence="1">The sequence shown here is derived from an EMBL/GenBank/DDBJ whole genome shotgun (WGS) entry which is preliminary data.</text>
</comment>
<evidence type="ECO:0000313" key="1">
    <source>
        <dbReference type="EMBL" id="KAF7684352.1"/>
    </source>
</evidence>
<reference evidence="1 2" key="1">
    <citation type="submission" date="2019-01" db="EMBL/GenBank/DDBJ databases">
        <title>Genomes sequencing and comparative genomics of infectious freshwater microsporidia, Cucumispora dikerogammari and Thelohania contejeani.</title>
        <authorList>
            <person name="Cormier A."/>
            <person name="Giraud I."/>
            <person name="Wattier R."/>
            <person name="Teixeira M."/>
            <person name="Grandjean F."/>
            <person name="Rigaud T."/>
            <person name="Cordaux R."/>
        </authorList>
    </citation>
    <scope>NUCLEOTIDE SEQUENCE [LARGE SCALE GENOMIC DNA]</scope>
    <source>
        <strain evidence="1">T1</strain>
        <tissue evidence="1">Spores</tissue>
    </source>
</reference>
<organism evidence="1 2">
    <name type="scientific">Astathelohania contejeani</name>
    <dbReference type="NCBI Taxonomy" id="164912"/>
    <lineage>
        <taxon>Eukaryota</taxon>
        <taxon>Fungi</taxon>
        <taxon>Fungi incertae sedis</taxon>
        <taxon>Microsporidia</taxon>
        <taxon>Astathelohaniidae</taxon>
        <taxon>Astathelohania</taxon>
    </lineage>
</organism>